<dbReference type="InterPro" id="IPR001810">
    <property type="entry name" value="F-box_dom"/>
</dbReference>
<evidence type="ECO:0000259" key="2">
    <source>
        <dbReference type="Pfam" id="PF25372"/>
    </source>
</evidence>
<accession>A0A2P6MNV1</accession>
<dbReference type="SMART" id="SM00367">
    <property type="entry name" value="LRR_CC"/>
    <property type="match status" value="5"/>
</dbReference>
<dbReference type="OrthoDB" id="550575at2759"/>
<dbReference type="AlphaFoldDB" id="A0A2P6MNV1"/>
<dbReference type="GO" id="GO:0031146">
    <property type="term" value="P:SCF-dependent proteasomal ubiquitin-dependent protein catabolic process"/>
    <property type="evidence" value="ECO:0007669"/>
    <property type="project" value="TreeGrafter"/>
</dbReference>
<proteinExistence type="predicted"/>
<dbReference type="STRING" id="1890364.A0A2P6MNV1"/>
<protein>
    <submittedName>
        <fullName evidence="3">Uncharacterized protein</fullName>
    </submittedName>
</protein>
<dbReference type="InParanoid" id="A0A2P6MNV1"/>
<dbReference type="Pfam" id="PF25372">
    <property type="entry name" value="DUF7885"/>
    <property type="match status" value="1"/>
</dbReference>
<dbReference type="InterPro" id="IPR036047">
    <property type="entry name" value="F-box-like_dom_sf"/>
</dbReference>
<evidence type="ECO:0000313" key="3">
    <source>
        <dbReference type="EMBL" id="PRP73380.1"/>
    </source>
</evidence>
<dbReference type="InterPro" id="IPR006553">
    <property type="entry name" value="Leu-rich_rpt_Cys-con_subtyp"/>
</dbReference>
<evidence type="ECO:0000313" key="4">
    <source>
        <dbReference type="Proteomes" id="UP000241769"/>
    </source>
</evidence>
<feature type="domain" description="F-box/LRR-repeat protein 15-like leucin rich repeat" evidence="2">
    <location>
        <begin position="443"/>
        <end position="552"/>
    </location>
</feature>
<evidence type="ECO:0000259" key="1">
    <source>
        <dbReference type="Pfam" id="PF12937"/>
    </source>
</evidence>
<organism evidence="3 4">
    <name type="scientific">Planoprotostelium fungivorum</name>
    <dbReference type="NCBI Taxonomy" id="1890364"/>
    <lineage>
        <taxon>Eukaryota</taxon>
        <taxon>Amoebozoa</taxon>
        <taxon>Evosea</taxon>
        <taxon>Variosea</taxon>
        <taxon>Cavosteliida</taxon>
        <taxon>Cavosteliaceae</taxon>
        <taxon>Planoprotostelium</taxon>
    </lineage>
</organism>
<dbReference type="SUPFAM" id="SSF81383">
    <property type="entry name" value="F-box domain"/>
    <property type="match status" value="1"/>
</dbReference>
<reference evidence="3 4" key="1">
    <citation type="journal article" date="2018" name="Genome Biol. Evol.">
        <title>Multiple Roots of Fruiting Body Formation in Amoebozoa.</title>
        <authorList>
            <person name="Hillmann F."/>
            <person name="Forbes G."/>
            <person name="Novohradska S."/>
            <person name="Ferling I."/>
            <person name="Riege K."/>
            <person name="Groth M."/>
            <person name="Westermann M."/>
            <person name="Marz M."/>
            <person name="Spaller T."/>
            <person name="Winckler T."/>
            <person name="Schaap P."/>
            <person name="Glockner G."/>
        </authorList>
    </citation>
    <scope>NUCLEOTIDE SEQUENCE [LARGE SCALE GENOMIC DNA]</scope>
    <source>
        <strain evidence="3 4">Jena</strain>
    </source>
</reference>
<comment type="caution">
    <text evidence="3">The sequence shown here is derived from an EMBL/GenBank/DDBJ whole genome shotgun (WGS) entry which is preliminary data.</text>
</comment>
<dbReference type="InterPro" id="IPR057207">
    <property type="entry name" value="FBXL15_LRR"/>
</dbReference>
<dbReference type="EMBL" id="MDYQ01000613">
    <property type="protein sequence ID" value="PRP73380.1"/>
    <property type="molecule type" value="Genomic_DNA"/>
</dbReference>
<dbReference type="Proteomes" id="UP000241769">
    <property type="component" value="Unassembled WGS sequence"/>
</dbReference>
<dbReference type="GO" id="GO:0019005">
    <property type="term" value="C:SCF ubiquitin ligase complex"/>
    <property type="evidence" value="ECO:0007669"/>
    <property type="project" value="TreeGrafter"/>
</dbReference>
<sequence>MSHLDGEWSVFDDLPIDLYSLIFSFLGDVEDCNQSDSNNSSCARDLASIMRVCRHWNYVVKECCPLLWRRLSWRMVPMSSDMRKDPSTLVKMLQLPTFSTNVREINLVRPGRGILFLLLLSSDDLTTILSYTPNLTILQVKITLVDDDTLDKITSRCPNLKQMVLLSEHAQFSVESHFYYNLSVFESHIVRFLKKHGPTLLDLNLQIFLCVNSTIFEAIADNCPLLCSLKVRLAAVHDQVDEATLAKLFKKCPNLSEFVVESDFRTDFKYECIDAMVTNSSSLKSLRISNLPMTSTAFIHLQRLSKPLKILHFICPNLTTSWLFHNPLFWSQIEDLDISKSMVSDHGLDIIAAQCNSIKYLYINQCLSITARGLDSITRANPQITKIGVCQCLISDEWLAVLGRNCPALQFFMTNSKGLPVSISNSGLLQMVSYNPETATHVNQIRYCPDILRMDLTSQTSLTDAALQMIVQYCPNLQFLKLTHCAITNLGIQYLSEGCPDLHVLDIWGITDITDTAFASISKGNFAPNLWLLNASGNKITNDGVALLDASCPALGRITLSRNGSVKNRVKANVFIR</sequence>
<dbReference type="Pfam" id="PF12937">
    <property type="entry name" value="F-box-like"/>
    <property type="match status" value="1"/>
</dbReference>
<keyword evidence="4" id="KW-1185">Reference proteome</keyword>
<dbReference type="InterPro" id="IPR032675">
    <property type="entry name" value="LRR_dom_sf"/>
</dbReference>
<dbReference type="Gene3D" id="1.20.1280.50">
    <property type="match status" value="1"/>
</dbReference>
<gene>
    <name evidence="3" type="ORF">PROFUN_09610</name>
</gene>
<dbReference type="Gene3D" id="3.80.10.10">
    <property type="entry name" value="Ribonuclease Inhibitor"/>
    <property type="match status" value="1"/>
</dbReference>
<dbReference type="PANTHER" id="PTHR13318">
    <property type="entry name" value="PARTNER OF PAIRED, ISOFORM B-RELATED"/>
    <property type="match status" value="1"/>
</dbReference>
<dbReference type="SUPFAM" id="SSF52047">
    <property type="entry name" value="RNI-like"/>
    <property type="match status" value="2"/>
</dbReference>
<name>A0A2P6MNV1_9EUKA</name>
<feature type="domain" description="F-box" evidence="1">
    <location>
        <begin position="11"/>
        <end position="72"/>
    </location>
</feature>